<dbReference type="PIRSF" id="PIRSF017245">
    <property type="entry name" value="Phosphoketolase"/>
    <property type="match status" value="1"/>
</dbReference>
<gene>
    <name evidence="7" type="ORF">SISNIDRAFT_469224</name>
</gene>
<comment type="similarity">
    <text evidence="2">Belongs to the XFP family.</text>
</comment>
<sequence length="819" mass="90809">MPGQELYQPNPPPEASLLPDSVLELQPHVDKEQHLDPPTLAAIKKYRRAALYITAAMIYLKENTLLERDLKPEDIKPRLLGHWGTCPGLILAYAHLNLAIKRHNLNMLFVTGPGHGAPAILSCLWLENSLAKFIPKYSRDRKGLHNLISGFSSRGGFPSHINAETPGSIHEGGELGYALAVSFGAVMDKPDLIVACVIGDGEAETGPTATAWHGYKYLDPAESGAVLPILHVNGFKISERTIFGCMDDKEIISLFSGYGYQVRIVEDLENIDQDLAASIEWAIHEIKRIQKAARTHKPIIKPRWPVIILRTPKGWSGPKELNGKLIEGSFASHQVPLTNVKTDKHEFSMLKEWLESYDIHSLLQKHGEPIDEIQHVIPWDENKRMGMRKETYDAHAPLELPLWSDSEVKKGSQESCMEVVGGYLLKVVASNPKTFRIFSPDELVSNKLFAVLEAPNSGRNFQWDIASRNKGGRVVEILSEHTCQGMLQGYTLTGRTGLFPSYEAFLGIVGTMCAQYAKFVKMARETDWRRDISSINYVETSTWTRQEQQRIPNGRIPDNGFSHQNPSFIGSILALKASIARVYLPPDANCFLSTVAHCLRAKHYVNLMVGSKQPTPVWLSAEEADKHCIAGASVWKFASTDGGVKPDVVLVGIGVEVTFEVIAAAALLRKLVPELRVRVVNVTDLMILSGSGSHPHALDEDAFDALFTKEAPIHFNYHGYPIELRGLLFGRKQSDHITIEGYKEEGTTTTPFDMLLCNNVSRFDVAIAAVRGGATKNPKVQVVAHQLIAGLKHEHQKAAEYARANGIDPPETFVTPVFH</sequence>
<reference evidence="7 8" key="1">
    <citation type="journal article" date="2016" name="Mol. Biol. Evol.">
        <title>Comparative Genomics of Early-Diverging Mushroom-Forming Fungi Provides Insights into the Origins of Lignocellulose Decay Capabilities.</title>
        <authorList>
            <person name="Nagy L.G."/>
            <person name="Riley R."/>
            <person name="Tritt A."/>
            <person name="Adam C."/>
            <person name="Daum C."/>
            <person name="Floudas D."/>
            <person name="Sun H."/>
            <person name="Yadav J.S."/>
            <person name="Pangilinan J."/>
            <person name="Larsson K.H."/>
            <person name="Matsuura K."/>
            <person name="Barry K."/>
            <person name="Labutti K."/>
            <person name="Kuo R."/>
            <person name="Ohm R.A."/>
            <person name="Bhattacharya S.S."/>
            <person name="Shirouzu T."/>
            <person name="Yoshinaga Y."/>
            <person name="Martin F.M."/>
            <person name="Grigoriev I.V."/>
            <person name="Hibbett D.S."/>
        </authorList>
    </citation>
    <scope>NUCLEOTIDE SEQUENCE [LARGE SCALE GENOMIC DNA]</scope>
    <source>
        <strain evidence="7 8">HHB9708</strain>
    </source>
</reference>
<dbReference type="PANTHER" id="PTHR31273:SF1">
    <property type="entry name" value="PHOSPHOKETOLASE-RELATED"/>
    <property type="match status" value="1"/>
</dbReference>
<dbReference type="PANTHER" id="PTHR31273">
    <property type="entry name" value="PHOSPHOKETOLASE-RELATED"/>
    <property type="match status" value="1"/>
</dbReference>
<dbReference type="Pfam" id="PF09364">
    <property type="entry name" value="XFP_N"/>
    <property type="match status" value="1"/>
</dbReference>
<name>A0A164Q9C7_9AGAM</name>
<evidence type="ECO:0000259" key="6">
    <source>
        <dbReference type="Pfam" id="PF09364"/>
    </source>
</evidence>
<dbReference type="InterPro" id="IPR019789">
    <property type="entry name" value="Xul5P/Fru6P_PKetolase_ThDP_BS"/>
</dbReference>
<evidence type="ECO:0000259" key="5">
    <source>
        <dbReference type="Pfam" id="PF09363"/>
    </source>
</evidence>
<evidence type="ECO:0000313" key="8">
    <source>
        <dbReference type="Proteomes" id="UP000076722"/>
    </source>
</evidence>
<dbReference type="AlphaFoldDB" id="A0A164Q9C7"/>
<dbReference type="GO" id="GO:0016832">
    <property type="term" value="F:aldehyde-lyase activity"/>
    <property type="evidence" value="ECO:0007669"/>
    <property type="project" value="InterPro"/>
</dbReference>
<feature type="domain" description="Xylulose 5-phosphate/Fructose 6-phosphate phosphoketolase N-terminal" evidence="6">
    <location>
        <begin position="36"/>
        <end position="394"/>
    </location>
</feature>
<keyword evidence="4" id="KW-0456">Lyase</keyword>
<evidence type="ECO:0000256" key="4">
    <source>
        <dbReference type="ARBA" id="ARBA00023239"/>
    </source>
</evidence>
<dbReference type="Proteomes" id="UP000076722">
    <property type="component" value="Unassembled WGS sequence"/>
</dbReference>
<dbReference type="STRING" id="1314777.A0A164Q9C7"/>
<protein>
    <submittedName>
        <fullName evidence="7">D-xylulose 5-phosphate/D-fructose 6-phosphate phosphoketolase</fullName>
    </submittedName>
</protein>
<dbReference type="InterPro" id="IPR029061">
    <property type="entry name" value="THDP-binding"/>
</dbReference>
<dbReference type="InterPro" id="IPR018970">
    <property type="entry name" value="Xul5P/Fru6P_PKetolase_N"/>
</dbReference>
<dbReference type="Gene3D" id="3.40.50.920">
    <property type="match status" value="1"/>
</dbReference>
<evidence type="ECO:0000313" key="7">
    <source>
        <dbReference type="EMBL" id="KZS89448.1"/>
    </source>
</evidence>
<evidence type="ECO:0000256" key="1">
    <source>
        <dbReference type="ARBA" id="ARBA00001964"/>
    </source>
</evidence>
<dbReference type="EMBL" id="KV419427">
    <property type="protein sequence ID" value="KZS89448.1"/>
    <property type="molecule type" value="Genomic_DNA"/>
</dbReference>
<dbReference type="InterPro" id="IPR009014">
    <property type="entry name" value="Transketo_C/PFOR_II"/>
</dbReference>
<organism evidence="7 8">
    <name type="scientific">Sistotremastrum niveocremeum HHB9708</name>
    <dbReference type="NCBI Taxonomy" id="1314777"/>
    <lineage>
        <taxon>Eukaryota</taxon>
        <taxon>Fungi</taxon>
        <taxon>Dikarya</taxon>
        <taxon>Basidiomycota</taxon>
        <taxon>Agaricomycotina</taxon>
        <taxon>Agaricomycetes</taxon>
        <taxon>Sistotremastrales</taxon>
        <taxon>Sistotremastraceae</taxon>
        <taxon>Sertulicium</taxon>
        <taxon>Sertulicium niveocremeum</taxon>
    </lineage>
</organism>
<dbReference type="PROSITE" id="PS60003">
    <property type="entry name" value="PHOSPHOKETOLASE_2"/>
    <property type="match status" value="1"/>
</dbReference>
<dbReference type="GO" id="GO:0005975">
    <property type="term" value="P:carbohydrate metabolic process"/>
    <property type="evidence" value="ECO:0007669"/>
    <property type="project" value="InterPro"/>
</dbReference>
<dbReference type="PROSITE" id="PS60002">
    <property type="entry name" value="PHOSPHOKETOLASE_1"/>
    <property type="match status" value="1"/>
</dbReference>
<dbReference type="InterPro" id="IPR018969">
    <property type="entry name" value="Xul5P/Fru6P_PKetolase_C"/>
</dbReference>
<evidence type="ECO:0000256" key="2">
    <source>
        <dbReference type="ARBA" id="ARBA00005623"/>
    </source>
</evidence>
<proteinExistence type="inferred from homology"/>
<keyword evidence="3" id="KW-0786">Thiamine pyrophosphate</keyword>
<dbReference type="Pfam" id="PF03894">
    <property type="entry name" value="XFP"/>
    <property type="match status" value="1"/>
</dbReference>
<dbReference type="Pfam" id="PF09363">
    <property type="entry name" value="XFP_C"/>
    <property type="match status" value="1"/>
</dbReference>
<feature type="domain" description="Xylulose 5-phosphate/Fructose 6-phosphate phosphoketolase C-terminal" evidence="5">
    <location>
        <begin position="612"/>
        <end position="812"/>
    </location>
</feature>
<comment type="cofactor">
    <cofactor evidence="1">
        <name>thiamine diphosphate</name>
        <dbReference type="ChEBI" id="CHEBI:58937"/>
    </cofactor>
</comment>
<dbReference type="SUPFAM" id="SSF52518">
    <property type="entry name" value="Thiamin diphosphate-binding fold (THDP-binding)"/>
    <property type="match status" value="2"/>
</dbReference>
<evidence type="ECO:0000256" key="3">
    <source>
        <dbReference type="ARBA" id="ARBA00023052"/>
    </source>
</evidence>
<dbReference type="InterPro" id="IPR019790">
    <property type="entry name" value="Xul5P/Fru6P_PKetolase_CS"/>
</dbReference>
<accession>A0A164Q9C7</accession>
<dbReference type="InterPro" id="IPR005593">
    <property type="entry name" value="Xul5P/Fru6P_PKetolase"/>
</dbReference>
<dbReference type="Gene3D" id="3.40.50.970">
    <property type="match status" value="2"/>
</dbReference>
<dbReference type="OrthoDB" id="2532903at2759"/>
<keyword evidence="8" id="KW-1185">Reference proteome</keyword>
<dbReference type="SUPFAM" id="SSF52922">
    <property type="entry name" value="TK C-terminal domain-like"/>
    <property type="match status" value="1"/>
</dbReference>